<feature type="region of interest" description="Disordered" evidence="1">
    <location>
        <begin position="15"/>
        <end position="50"/>
    </location>
</feature>
<dbReference type="EMBL" id="NDFP01000020">
    <property type="protein sequence ID" value="PAL20582.1"/>
    <property type="molecule type" value="Genomic_DNA"/>
</dbReference>
<proteinExistence type="predicted"/>
<evidence type="ECO:0000313" key="2">
    <source>
        <dbReference type="EMBL" id="PAL20582.1"/>
    </source>
</evidence>
<dbReference type="RefSeq" id="WP_095351984.1">
    <property type="nucleotide sequence ID" value="NZ_JABUNT010000017.1"/>
</dbReference>
<organism evidence="2 3">
    <name type="scientific">Acetobacter syzygii</name>
    <dbReference type="NCBI Taxonomy" id="146476"/>
    <lineage>
        <taxon>Bacteria</taxon>
        <taxon>Pseudomonadati</taxon>
        <taxon>Pseudomonadota</taxon>
        <taxon>Alphaproteobacteria</taxon>
        <taxon>Acetobacterales</taxon>
        <taxon>Acetobacteraceae</taxon>
        <taxon>Acetobacter</taxon>
    </lineage>
</organism>
<evidence type="ECO:0000256" key="1">
    <source>
        <dbReference type="SAM" id="MobiDB-lite"/>
    </source>
</evidence>
<dbReference type="Proteomes" id="UP000216033">
    <property type="component" value="Unassembled WGS sequence"/>
</dbReference>
<dbReference type="AlphaFoldDB" id="A0A270B6E9"/>
<accession>A0A270B6E9</accession>
<evidence type="ECO:0000313" key="3">
    <source>
        <dbReference type="Proteomes" id="UP000216033"/>
    </source>
</evidence>
<comment type="caution">
    <text evidence="2">The sequence shown here is derived from an EMBL/GenBank/DDBJ whole genome shotgun (WGS) entry which is preliminary data.</text>
</comment>
<dbReference type="OrthoDB" id="7219051at2"/>
<feature type="compositionally biased region" description="Basic and acidic residues" evidence="1">
    <location>
        <begin position="17"/>
        <end position="31"/>
    </location>
</feature>
<name>A0A270B6E9_9PROT</name>
<keyword evidence="3" id="KW-1185">Reference proteome</keyword>
<protein>
    <submittedName>
        <fullName evidence="2">Uncharacterized protein</fullName>
    </submittedName>
</protein>
<gene>
    <name evidence="2" type="ORF">B9K05_12840</name>
</gene>
<sequence>MIAVVTPAFAQNFSSDELDRMSQERQQDIGSRDWGNPVNPTPQTTTSRPLPLSVTCMSATNDTATLYSAPNIHAQKVGIAGPQLAVTNTEVSGWRMVLMNANHMAWIQASELGPYQSLNASHPVDCVVSGERADGTVLFAHPDQ</sequence>
<reference evidence="2 3" key="1">
    <citation type="submission" date="2017-04" db="EMBL/GenBank/DDBJ databases">
        <title>Kefir bacterial isolates.</title>
        <authorList>
            <person name="Kim Y."/>
            <person name="Blasche S."/>
            <person name="Patil K.R."/>
        </authorList>
    </citation>
    <scope>NUCLEOTIDE SEQUENCE [LARGE SCALE GENOMIC DNA]</scope>
    <source>
        <strain evidence="2 3">KR-2</strain>
    </source>
</reference>